<evidence type="ECO:0000256" key="3">
    <source>
        <dbReference type="ARBA" id="ARBA00023136"/>
    </source>
</evidence>
<keyword evidence="11" id="KW-1185">Reference proteome</keyword>
<dbReference type="CDD" id="cd06225">
    <property type="entry name" value="HAMP"/>
    <property type="match status" value="1"/>
</dbReference>
<dbReference type="Gene3D" id="6.10.340.10">
    <property type="match status" value="1"/>
</dbReference>
<dbReference type="PANTHER" id="PTHR32089:SF112">
    <property type="entry name" value="LYSOZYME-LIKE PROTEIN-RELATED"/>
    <property type="match status" value="1"/>
</dbReference>
<evidence type="ECO:0000313" key="11">
    <source>
        <dbReference type="Proteomes" id="UP000460318"/>
    </source>
</evidence>
<evidence type="ECO:0000256" key="1">
    <source>
        <dbReference type="ARBA" id="ARBA00004236"/>
    </source>
</evidence>
<keyword evidence="7" id="KW-1133">Transmembrane helix</keyword>
<dbReference type="GO" id="GO:0006935">
    <property type="term" value="P:chemotaxis"/>
    <property type="evidence" value="ECO:0007669"/>
    <property type="project" value="InterPro"/>
</dbReference>
<evidence type="ECO:0000259" key="8">
    <source>
        <dbReference type="PROSITE" id="PS50111"/>
    </source>
</evidence>
<evidence type="ECO:0000313" key="10">
    <source>
        <dbReference type="EMBL" id="MWV46454.1"/>
    </source>
</evidence>
<dbReference type="SMART" id="SM00283">
    <property type="entry name" value="MA"/>
    <property type="match status" value="1"/>
</dbReference>
<feature type="transmembrane region" description="Helical" evidence="7">
    <location>
        <begin position="187"/>
        <end position="205"/>
    </location>
</feature>
<feature type="domain" description="Methyl-accepting transducer" evidence="8">
    <location>
        <begin position="278"/>
        <end position="514"/>
    </location>
</feature>
<evidence type="ECO:0000256" key="7">
    <source>
        <dbReference type="SAM" id="Phobius"/>
    </source>
</evidence>
<dbReference type="GO" id="GO:0007165">
    <property type="term" value="P:signal transduction"/>
    <property type="evidence" value="ECO:0007669"/>
    <property type="project" value="UniProtKB-KW"/>
</dbReference>
<evidence type="ECO:0000256" key="4">
    <source>
        <dbReference type="ARBA" id="ARBA00023224"/>
    </source>
</evidence>
<comment type="similarity">
    <text evidence="5">Belongs to the methyl-accepting chemotaxis (MCP) protein family.</text>
</comment>
<sequence length="564" mass="61124">MKLAQKITLAMLSLLFIMGMSVGLFGFRMAYRQVDESAGIELVGCANITTGLVDPAEIEALSSGNAADRDKVENTIDWITSHKPIFKEAFIIAMDGTILAADSKLQKRGYEAGSHFYLNAADAQMLRTMKHPLYSQVYTYDGARLKTGYAPIFQENDPTKDIVGLMAVNFDASIIQERTLEMIVKPYALGAAMLLATAVVIYFMVSRMVRPLTILTRRVELVAAGDMTLGPLSFTKRDEIGRLARSFDQMTQNLKNIITEVRETSRHVSASAQQLSASATQTGEAGEHTVLVTTELAEGADMQLHILGRGSALVQDMSLFIRNISMNAEQALLSASGNLKKARDGCIAMENTANQMGLVNEAFAELAQTIQQLTSHSHEIKNVLDIISDIAKETHLLALNAAIEAARAGEEGRGFAIVADSVRKLAGRSASSVERIEGMILRTLDMMETAGTSMEQTALQIVQGSELISSAGTSFSEIEHSASLIAEQSEYISASVHKLSESSAQLVSSIQTIVDVANQNNDSAQTMSAASQQQLAAMEEVDSSAHFLSTLSEKLQHLIEKFKL</sequence>
<protein>
    <submittedName>
        <fullName evidence="10">HAMP domain-containing protein</fullName>
    </submittedName>
</protein>
<keyword evidence="7" id="KW-0812">Transmembrane</keyword>
<evidence type="ECO:0000259" key="9">
    <source>
        <dbReference type="PROSITE" id="PS50885"/>
    </source>
</evidence>
<dbReference type="GO" id="GO:0005886">
    <property type="term" value="C:plasma membrane"/>
    <property type="evidence" value="ECO:0007669"/>
    <property type="project" value="UniProtKB-SubCell"/>
</dbReference>
<accession>A0A7X3IM26</accession>
<proteinExistence type="inferred from homology"/>
<evidence type="ECO:0000256" key="5">
    <source>
        <dbReference type="ARBA" id="ARBA00029447"/>
    </source>
</evidence>
<keyword evidence="3 7" id="KW-0472">Membrane</keyword>
<dbReference type="SMART" id="SM00304">
    <property type="entry name" value="HAMP"/>
    <property type="match status" value="1"/>
</dbReference>
<keyword evidence="4 6" id="KW-0807">Transducer</keyword>
<dbReference type="SUPFAM" id="SSF58104">
    <property type="entry name" value="Methyl-accepting chemotaxis protein (MCP) signaling domain"/>
    <property type="match status" value="1"/>
</dbReference>
<feature type="transmembrane region" description="Helical" evidence="7">
    <location>
        <begin position="6"/>
        <end position="27"/>
    </location>
</feature>
<feature type="domain" description="HAMP" evidence="9">
    <location>
        <begin position="206"/>
        <end position="259"/>
    </location>
</feature>
<dbReference type="PRINTS" id="PR00260">
    <property type="entry name" value="CHEMTRNSDUCR"/>
</dbReference>
<dbReference type="PROSITE" id="PS50885">
    <property type="entry name" value="HAMP"/>
    <property type="match status" value="1"/>
</dbReference>
<dbReference type="Proteomes" id="UP000460318">
    <property type="component" value="Unassembled WGS sequence"/>
</dbReference>
<dbReference type="EMBL" id="WUBI01000004">
    <property type="protein sequence ID" value="MWV46454.1"/>
    <property type="molecule type" value="Genomic_DNA"/>
</dbReference>
<evidence type="ECO:0000256" key="6">
    <source>
        <dbReference type="PROSITE-ProRule" id="PRU00284"/>
    </source>
</evidence>
<keyword evidence="2" id="KW-1003">Cell membrane</keyword>
<comment type="caution">
    <text evidence="10">The sequence shown here is derived from an EMBL/GenBank/DDBJ whole genome shotgun (WGS) entry which is preliminary data.</text>
</comment>
<dbReference type="PANTHER" id="PTHR32089">
    <property type="entry name" value="METHYL-ACCEPTING CHEMOTAXIS PROTEIN MCPB"/>
    <property type="match status" value="1"/>
</dbReference>
<dbReference type="Pfam" id="PF00015">
    <property type="entry name" value="MCPsignal"/>
    <property type="match status" value="1"/>
</dbReference>
<dbReference type="Pfam" id="PF00672">
    <property type="entry name" value="HAMP"/>
    <property type="match status" value="1"/>
</dbReference>
<reference evidence="10 11" key="1">
    <citation type="submission" date="2019-12" db="EMBL/GenBank/DDBJ databases">
        <title>Paenibacillus sp. nov., an endophytic bacterium isolated from the stem of Dendrobium.</title>
        <authorList>
            <person name="Zhao R."/>
        </authorList>
    </citation>
    <scope>NUCLEOTIDE SEQUENCE [LARGE SCALE GENOMIC DNA]</scope>
    <source>
        <strain evidence="10 11">HJL G12</strain>
    </source>
</reference>
<dbReference type="InterPro" id="IPR004089">
    <property type="entry name" value="MCPsignal_dom"/>
</dbReference>
<gene>
    <name evidence="10" type="ORF">GRF59_22880</name>
</gene>
<dbReference type="RefSeq" id="WP_160500038.1">
    <property type="nucleotide sequence ID" value="NZ_WUBI01000004.1"/>
</dbReference>
<dbReference type="InterPro" id="IPR003660">
    <property type="entry name" value="HAMP_dom"/>
</dbReference>
<dbReference type="InterPro" id="IPR004090">
    <property type="entry name" value="Chemotax_Me-accpt_rcpt"/>
</dbReference>
<dbReference type="GO" id="GO:0004888">
    <property type="term" value="F:transmembrane signaling receptor activity"/>
    <property type="evidence" value="ECO:0007669"/>
    <property type="project" value="InterPro"/>
</dbReference>
<dbReference type="AlphaFoldDB" id="A0A7X3IM26"/>
<organism evidence="10 11">
    <name type="scientific">Paenibacillus dendrobii</name>
    <dbReference type="NCBI Taxonomy" id="2691084"/>
    <lineage>
        <taxon>Bacteria</taxon>
        <taxon>Bacillati</taxon>
        <taxon>Bacillota</taxon>
        <taxon>Bacilli</taxon>
        <taxon>Bacillales</taxon>
        <taxon>Paenibacillaceae</taxon>
        <taxon>Paenibacillus</taxon>
    </lineage>
</organism>
<name>A0A7X3IM26_9BACL</name>
<comment type="subcellular location">
    <subcellularLocation>
        <location evidence="1">Cell membrane</location>
    </subcellularLocation>
</comment>
<dbReference type="PROSITE" id="PS50111">
    <property type="entry name" value="CHEMOTAXIS_TRANSDUC_2"/>
    <property type="match status" value="1"/>
</dbReference>
<dbReference type="Gene3D" id="1.10.287.950">
    <property type="entry name" value="Methyl-accepting chemotaxis protein"/>
    <property type="match status" value="1"/>
</dbReference>
<evidence type="ECO:0000256" key="2">
    <source>
        <dbReference type="ARBA" id="ARBA00022475"/>
    </source>
</evidence>